<accession>A0ABW3E057</accession>
<keyword evidence="4 5" id="KW-0472">Membrane</keyword>
<keyword evidence="8" id="KW-1185">Reference proteome</keyword>
<dbReference type="Pfam" id="PF07690">
    <property type="entry name" value="MFS_1"/>
    <property type="match status" value="1"/>
</dbReference>
<feature type="domain" description="Major facilitator superfamily (MFS) profile" evidence="6">
    <location>
        <begin position="6"/>
        <end position="107"/>
    </location>
</feature>
<comment type="subcellular location">
    <subcellularLocation>
        <location evidence="1">Cell membrane</location>
        <topology evidence="1">Multi-pass membrane protein</topology>
    </subcellularLocation>
</comment>
<evidence type="ECO:0000256" key="4">
    <source>
        <dbReference type="ARBA" id="ARBA00023136"/>
    </source>
</evidence>
<evidence type="ECO:0000256" key="5">
    <source>
        <dbReference type="SAM" id="Phobius"/>
    </source>
</evidence>
<dbReference type="InterPro" id="IPR020846">
    <property type="entry name" value="MFS_dom"/>
</dbReference>
<evidence type="ECO:0000256" key="1">
    <source>
        <dbReference type="ARBA" id="ARBA00004651"/>
    </source>
</evidence>
<evidence type="ECO:0000256" key="3">
    <source>
        <dbReference type="ARBA" id="ARBA00022989"/>
    </source>
</evidence>
<dbReference type="PANTHER" id="PTHR42718">
    <property type="entry name" value="MAJOR FACILITATOR SUPERFAMILY MULTIDRUG TRANSPORTER MFSC"/>
    <property type="match status" value="1"/>
</dbReference>
<dbReference type="InterPro" id="IPR011701">
    <property type="entry name" value="MFS"/>
</dbReference>
<dbReference type="EMBL" id="JBHTHX010001403">
    <property type="protein sequence ID" value="MFD0888594.1"/>
    <property type="molecule type" value="Genomic_DNA"/>
</dbReference>
<feature type="non-terminal residue" evidence="7">
    <location>
        <position position="107"/>
    </location>
</feature>
<dbReference type="Gene3D" id="1.20.1720.10">
    <property type="entry name" value="Multidrug resistance protein D"/>
    <property type="match status" value="1"/>
</dbReference>
<gene>
    <name evidence="7" type="ORF">ACFQ08_29005</name>
</gene>
<dbReference type="Proteomes" id="UP001597024">
    <property type="component" value="Unassembled WGS sequence"/>
</dbReference>
<dbReference type="InterPro" id="IPR036259">
    <property type="entry name" value="MFS_trans_sf"/>
</dbReference>
<dbReference type="SUPFAM" id="SSF103473">
    <property type="entry name" value="MFS general substrate transporter"/>
    <property type="match status" value="1"/>
</dbReference>
<name>A0ABW3E057_9ACTN</name>
<feature type="transmembrane region" description="Helical" evidence="5">
    <location>
        <begin position="76"/>
        <end position="98"/>
    </location>
</feature>
<reference evidence="8" key="1">
    <citation type="journal article" date="2019" name="Int. J. Syst. Evol. Microbiol.">
        <title>The Global Catalogue of Microorganisms (GCM) 10K type strain sequencing project: providing services to taxonomists for standard genome sequencing and annotation.</title>
        <authorList>
            <consortium name="The Broad Institute Genomics Platform"/>
            <consortium name="The Broad Institute Genome Sequencing Center for Infectious Disease"/>
            <person name="Wu L."/>
            <person name="Ma J."/>
        </authorList>
    </citation>
    <scope>NUCLEOTIDE SEQUENCE [LARGE SCALE GENOMIC DNA]</scope>
    <source>
        <strain evidence="8">CCUG 62974</strain>
    </source>
</reference>
<evidence type="ECO:0000256" key="2">
    <source>
        <dbReference type="ARBA" id="ARBA00022692"/>
    </source>
</evidence>
<organism evidence="7 8">
    <name type="scientific">Streptosporangium algeriense</name>
    <dbReference type="NCBI Taxonomy" id="1682748"/>
    <lineage>
        <taxon>Bacteria</taxon>
        <taxon>Bacillati</taxon>
        <taxon>Actinomycetota</taxon>
        <taxon>Actinomycetes</taxon>
        <taxon>Streptosporangiales</taxon>
        <taxon>Streptosporangiaceae</taxon>
        <taxon>Streptosporangium</taxon>
    </lineage>
</organism>
<sequence length="107" mass="11067">MRKKQILVLVAVLLSTASLPITLTGASVALPDIATDLDARLTPVQWVVNGYNATFAGFMLVSGSLADLVGRRRVYAAGVGVFAVTGLLSTLVTDIVLLDVVRAVAGA</sequence>
<comment type="caution">
    <text evidence="7">The sequence shown here is derived from an EMBL/GenBank/DDBJ whole genome shotgun (WGS) entry which is preliminary data.</text>
</comment>
<keyword evidence="3 5" id="KW-1133">Transmembrane helix</keyword>
<dbReference type="PANTHER" id="PTHR42718:SF49">
    <property type="entry name" value="EXPORT PROTEIN"/>
    <property type="match status" value="1"/>
</dbReference>
<keyword evidence="2 5" id="KW-0812">Transmembrane</keyword>
<dbReference type="PROSITE" id="PS50850">
    <property type="entry name" value="MFS"/>
    <property type="match status" value="1"/>
</dbReference>
<evidence type="ECO:0000313" key="7">
    <source>
        <dbReference type="EMBL" id="MFD0888594.1"/>
    </source>
</evidence>
<feature type="transmembrane region" description="Helical" evidence="5">
    <location>
        <begin position="50"/>
        <end position="69"/>
    </location>
</feature>
<evidence type="ECO:0000259" key="6">
    <source>
        <dbReference type="PROSITE" id="PS50850"/>
    </source>
</evidence>
<protein>
    <submittedName>
        <fullName evidence="7">MFS transporter</fullName>
    </submittedName>
</protein>
<proteinExistence type="predicted"/>
<evidence type="ECO:0000313" key="8">
    <source>
        <dbReference type="Proteomes" id="UP001597024"/>
    </source>
</evidence>